<dbReference type="AlphaFoldDB" id="X1ILR1"/>
<protein>
    <submittedName>
        <fullName evidence="1">Uncharacterized protein</fullName>
    </submittedName>
</protein>
<name>X1ILR1_9ZZZZ</name>
<evidence type="ECO:0000313" key="1">
    <source>
        <dbReference type="EMBL" id="GAH70195.1"/>
    </source>
</evidence>
<accession>X1ILR1</accession>
<organism evidence="1">
    <name type="scientific">marine sediment metagenome</name>
    <dbReference type="NCBI Taxonomy" id="412755"/>
    <lineage>
        <taxon>unclassified sequences</taxon>
        <taxon>metagenomes</taxon>
        <taxon>ecological metagenomes</taxon>
    </lineage>
</organism>
<sequence length="63" mass="7210">MSSGPYMKVLAYKCGECPYDLTCGMKGSVNHKYPCRASSTSWIFKFIKKFGKKARVSKEMFKQ</sequence>
<proteinExistence type="predicted"/>
<gene>
    <name evidence="1" type="ORF">S03H2_51049</name>
</gene>
<reference evidence="1" key="1">
    <citation type="journal article" date="2014" name="Front. Microbiol.">
        <title>High frequency of phylogenetically diverse reductive dehalogenase-homologous genes in deep subseafloor sedimentary metagenomes.</title>
        <authorList>
            <person name="Kawai M."/>
            <person name="Futagami T."/>
            <person name="Toyoda A."/>
            <person name="Takaki Y."/>
            <person name="Nishi S."/>
            <person name="Hori S."/>
            <person name="Arai W."/>
            <person name="Tsubouchi T."/>
            <person name="Morono Y."/>
            <person name="Uchiyama I."/>
            <person name="Ito T."/>
            <person name="Fujiyama A."/>
            <person name="Inagaki F."/>
            <person name="Takami H."/>
        </authorList>
    </citation>
    <scope>NUCLEOTIDE SEQUENCE</scope>
    <source>
        <strain evidence="1">Expedition CK06-06</strain>
    </source>
</reference>
<comment type="caution">
    <text evidence="1">The sequence shown here is derived from an EMBL/GenBank/DDBJ whole genome shotgun (WGS) entry which is preliminary data.</text>
</comment>
<dbReference type="EMBL" id="BARU01032363">
    <property type="protein sequence ID" value="GAH70195.1"/>
    <property type="molecule type" value="Genomic_DNA"/>
</dbReference>